<keyword evidence="1" id="KW-0732">Signal</keyword>
<evidence type="ECO:0008006" key="3">
    <source>
        <dbReference type="Google" id="ProtNLM"/>
    </source>
</evidence>
<gene>
    <name evidence="2" type="ORF">g.17578</name>
</gene>
<dbReference type="AlphaFoldDB" id="A0A1B6J0B3"/>
<name>A0A1B6J0B3_9HEMI</name>
<dbReference type="EMBL" id="GECU01015085">
    <property type="protein sequence ID" value="JAS92621.1"/>
    <property type="molecule type" value="Transcribed_RNA"/>
</dbReference>
<organism evidence="2">
    <name type="scientific">Homalodisca liturata</name>
    <dbReference type="NCBI Taxonomy" id="320908"/>
    <lineage>
        <taxon>Eukaryota</taxon>
        <taxon>Metazoa</taxon>
        <taxon>Ecdysozoa</taxon>
        <taxon>Arthropoda</taxon>
        <taxon>Hexapoda</taxon>
        <taxon>Insecta</taxon>
        <taxon>Pterygota</taxon>
        <taxon>Neoptera</taxon>
        <taxon>Paraneoptera</taxon>
        <taxon>Hemiptera</taxon>
        <taxon>Auchenorrhyncha</taxon>
        <taxon>Membracoidea</taxon>
        <taxon>Cicadellidae</taxon>
        <taxon>Cicadellinae</taxon>
        <taxon>Proconiini</taxon>
        <taxon>Homalodisca</taxon>
    </lineage>
</organism>
<sequence>MFWPQALVLLCSAAFCVTLDLAPVALPAVNNSLTELTRPFVPCTCGIFLTGQFTPGAQIPPSSIPALSFEFDYNLPCSKFGNHQCANNCLQTIAKQLPKSETIICGAIGRDCFKERAYLWTKNCNNVWVNSKMSAGREYCCKDGAPYKCPLKKQ</sequence>
<proteinExistence type="predicted"/>
<evidence type="ECO:0000256" key="1">
    <source>
        <dbReference type="SAM" id="SignalP"/>
    </source>
</evidence>
<feature type="chain" id="PRO_5008585424" description="Follicle cell protein 3C-1" evidence="1">
    <location>
        <begin position="19"/>
        <end position="154"/>
    </location>
</feature>
<evidence type="ECO:0000313" key="2">
    <source>
        <dbReference type="EMBL" id="JAS92621.1"/>
    </source>
</evidence>
<reference evidence="2" key="1">
    <citation type="submission" date="2015-11" db="EMBL/GenBank/DDBJ databases">
        <title>De novo transcriptome assembly of four potential Pierce s Disease insect vectors from Arizona vineyards.</title>
        <authorList>
            <person name="Tassone E.E."/>
        </authorList>
    </citation>
    <scope>NUCLEOTIDE SEQUENCE</scope>
</reference>
<protein>
    <recommendedName>
        <fullName evidence="3">Follicle cell protein 3C-1</fullName>
    </recommendedName>
</protein>
<feature type="signal peptide" evidence="1">
    <location>
        <begin position="1"/>
        <end position="18"/>
    </location>
</feature>
<accession>A0A1B6J0B3</accession>